<dbReference type="GO" id="GO:0000156">
    <property type="term" value="F:phosphorelay response regulator activity"/>
    <property type="evidence" value="ECO:0007669"/>
    <property type="project" value="TreeGrafter"/>
</dbReference>
<comment type="subcellular location">
    <subcellularLocation>
        <location evidence="1">Cytoplasm</location>
    </subcellularLocation>
</comment>
<dbReference type="Gene3D" id="3.40.50.2300">
    <property type="match status" value="1"/>
</dbReference>
<comment type="caution">
    <text evidence="11">The sequence shown here is derived from an EMBL/GenBank/DDBJ whole genome shotgun (WGS) entry which is preliminary data.</text>
</comment>
<name>A0A919TCE0_9ACTN</name>
<dbReference type="SMART" id="SM00862">
    <property type="entry name" value="Trans_reg_C"/>
    <property type="match status" value="1"/>
</dbReference>
<evidence type="ECO:0000313" key="11">
    <source>
        <dbReference type="EMBL" id="GIM93023.1"/>
    </source>
</evidence>
<dbReference type="SMART" id="SM00448">
    <property type="entry name" value="REC"/>
    <property type="match status" value="1"/>
</dbReference>
<dbReference type="GO" id="GO:0006355">
    <property type="term" value="P:regulation of DNA-templated transcription"/>
    <property type="evidence" value="ECO:0007669"/>
    <property type="project" value="InterPro"/>
</dbReference>
<accession>A0A919TCE0</accession>
<dbReference type="Proteomes" id="UP000677082">
    <property type="component" value="Unassembled WGS sequence"/>
</dbReference>
<evidence type="ECO:0000256" key="4">
    <source>
        <dbReference type="ARBA" id="ARBA00023015"/>
    </source>
</evidence>
<dbReference type="PANTHER" id="PTHR48111:SF22">
    <property type="entry name" value="REGULATOR OF RPOS"/>
    <property type="match status" value="1"/>
</dbReference>
<dbReference type="GO" id="GO:0000976">
    <property type="term" value="F:transcription cis-regulatory region binding"/>
    <property type="evidence" value="ECO:0007669"/>
    <property type="project" value="TreeGrafter"/>
</dbReference>
<dbReference type="GO" id="GO:0032993">
    <property type="term" value="C:protein-DNA complex"/>
    <property type="evidence" value="ECO:0007669"/>
    <property type="project" value="TreeGrafter"/>
</dbReference>
<feature type="DNA-binding region" description="OmpR/PhoB-type" evidence="8">
    <location>
        <begin position="152"/>
        <end position="245"/>
    </location>
</feature>
<protein>
    <submittedName>
        <fullName evidence="11">Transcriptional regulator</fullName>
    </submittedName>
</protein>
<keyword evidence="12" id="KW-1185">Reference proteome</keyword>
<dbReference type="InterPro" id="IPR036388">
    <property type="entry name" value="WH-like_DNA-bd_sf"/>
</dbReference>
<dbReference type="SUPFAM" id="SSF46894">
    <property type="entry name" value="C-terminal effector domain of the bipartite response regulators"/>
    <property type="match status" value="1"/>
</dbReference>
<dbReference type="PROSITE" id="PS51755">
    <property type="entry name" value="OMPR_PHOB"/>
    <property type="match status" value="1"/>
</dbReference>
<dbReference type="Pfam" id="PF00486">
    <property type="entry name" value="Trans_reg_C"/>
    <property type="match status" value="1"/>
</dbReference>
<dbReference type="Gene3D" id="1.10.10.10">
    <property type="entry name" value="Winged helix-like DNA-binding domain superfamily/Winged helix DNA-binding domain"/>
    <property type="match status" value="1"/>
</dbReference>
<dbReference type="EMBL" id="BOQN01000062">
    <property type="protein sequence ID" value="GIM93023.1"/>
    <property type="molecule type" value="Genomic_DNA"/>
</dbReference>
<keyword evidence="2 7" id="KW-0597">Phosphoprotein</keyword>
<evidence type="ECO:0000256" key="8">
    <source>
        <dbReference type="PROSITE-ProRule" id="PRU01091"/>
    </source>
</evidence>
<dbReference type="PROSITE" id="PS50110">
    <property type="entry name" value="RESPONSE_REGULATORY"/>
    <property type="match status" value="1"/>
</dbReference>
<evidence type="ECO:0000256" key="6">
    <source>
        <dbReference type="ARBA" id="ARBA00023163"/>
    </source>
</evidence>
<proteinExistence type="predicted"/>
<dbReference type="InterPro" id="IPR001789">
    <property type="entry name" value="Sig_transdc_resp-reg_receiver"/>
</dbReference>
<sequence length="247" mass="27267">MTLNQRRDLIPFGRSAPSVGVTPPALPAPSRLLLIEADEDLRRRLVACLAREGYQADQAGDGHSGLHLGLTRQYDLMIIDRKLPALDGIQVVTRLRSRTVPSRILVLTDIVVVEDRIAVLDAGADAYLCKPFETAELVAAVRALHRRATGSAEAVRIGDGYLELAVRDVVWPDGRRIPLSEREFALLRTLALRPHAVHTRAELRRSVFGDATAASIVGTYVYYLRRKLGRKIVRTVHGLGYQLGTIP</sequence>
<keyword evidence="6" id="KW-0804">Transcription</keyword>
<dbReference type="InterPro" id="IPR016032">
    <property type="entry name" value="Sig_transdc_resp-reg_C-effctor"/>
</dbReference>
<dbReference type="InterPro" id="IPR039420">
    <property type="entry name" value="WalR-like"/>
</dbReference>
<dbReference type="RefSeq" id="WP_246607356.1">
    <property type="nucleotide sequence ID" value="NZ_BOQN01000062.1"/>
</dbReference>
<dbReference type="CDD" id="cd00383">
    <property type="entry name" value="trans_reg_C"/>
    <property type="match status" value="1"/>
</dbReference>
<gene>
    <name evidence="11" type="ORF">Ato02nite_048160</name>
</gene>
<evidence type="ECO:0000256" key="7">
    <source>
        <dbReference type="PROSITE-ProRule" id="PRU00169"/>
    </source>
</evidence>
<evidence type="ECO:0000256" key="1">
    <source>
        <dbReference type="ARBA" id="ARBA00004496"/>
    </source>
</evidence>
<dbReference type="GO" id="GO:0005829">
    <property type="term" value="C:cytosol"/>
    <property type="evidence" value="ECO:0007669"/>
    <property type="project" value="TreeGrafter"/>
</dbReference>
<evidence type="ECO:0000256" key="5">
    <source>
        <dbReference type="ARBA" id="ARBA00023125"/>
    </source>
</evidence>
<evidence type="ECO:0000313" key="12">
    <source>
        <dbReference type="Proteomes" id="UP000677082"/>
    </source>
</evidence>
<dbReference type="AlphaFoldDB" id="A0A919TCE0"/>
<keyword evidence="5 8" id="KW-0238">DNA-binding</keyword>
<evidence type="ECO:0000259" key="10">
    <source>
        <dbReference type="PROSITE" id="PS51755"/>
    </source>
</evidence>
<organism evidence="11 12">
    <name type="scientific">Paractinoplanes toevensis</name>
    <dbReference type="NCBI Taxonomy" id="571911"/>
    <lineage>
        <taxon>Bacteria</taxon>
        <taxon>Bacillati</taxon>
        <taxon>Actinomycetota</taxon>
        <taxon>Actinomycetes</taxon>
        <taxon>Micromonosporales</taxon>
        <taxon>Micromonosporaceae</taxon>
        <taxon>Paractinoplanes</taxon>
    </lineage>
</organism>
<evidence type="ECO:0000256" key="3">
    <source>
        <dbReference type="ARBA" id="ARBA00023012"/>
    </source>
</evidence>
<feature type="modified residue" description="4-aspartylphosphate" evidence="7">
    <location>
        <position position="80"/>
    </location>
</feature>
<dbReference type="InterPro" id="IPR001867">
    <property type="entry name" value="OmpR/PhoB-type_DNA-bd"/>
</dbReference>
<dbReference type="Gene3D" id="6.10.250.690">
    <property type="match status" value="1"/>
</dbReference>
<feature type="domain" description="OmpR/PhoB-type" evidence="10">
    <location>
        <begin position="152"/>
        <end position="245"/>
    </location>
</feature>
<dbReference type="InterPro" id="IPR011006">
    <property type="entry name" value="CheY-like_superfamily"/>
</dbReference>
<dbReference type="PANTHER" id="PTHR48111">
    <property type="entry name" value="REGULATOR OF RPOS"/>
    <property type="match status" value="1"/>
</dbReference>
<keyword evidence="3" id="KW-0902">Two-component regulatory system</keyword>
<evidence type="ECO:0000256" key="2">
    <source>
        <dbReference type="ARBA" id="ARBA00022553"/>
    </source>
</evidence>
<keyword evidence="4" id="KW-0805">Transcription regulation</keyword>
<evidence type="ECO:0000259" key="9">
    <source>
        <dbReference type="PROSITE" id="PS50110"/>
    </source>
</evidence>
<feature type="domain" description="Response regulatory" evidence="9">
    <location>
        <begin position="31"/>
        <end position="145"/>
    </location>
</feature>
<dbReference type="SUPFAM" id="SSF52172">
    <property type="entry name" value="CheY-like"/>
    <property type="match status" value="1"/>
</dbReference>
<reference evidence="11 12" key="1">
    <citation type="submission" date="2021-03" db="EMBL/GenBank/DDBJ databases">
        <title>Whole genome shotgun sequence of Actinoplanes toevensis NBRC 105298.</title>
        <authorList>
            <person name="Komaki H."/>
            <person name="Tamura T."/>
        </authorList>
    </citation>
    <scope>NUCLEOTIDE SEQUENCE [LARGE SCALE GENOMIC DNA]</scope>
    <source>
        <strain evidence="11 12">NBRC 105298</strain>
    </source>
</reference>
<dbReference type="Pfam" id="PF00072">
    <property type="entry name" value="Response_reg"/>
    <property type="match status" value="1"/>
</dbReference>